<dbReference type="Proteomes" id="UP000799777">
    <property type="component" value="Unassembled WGS sequence"/>
</dbReference>
<dbReference type="PANTHER" id="PTHR31252:SF11">
    <property type="entry name" value="DUF4419 DOMAIN-CONTAINING PROTEIN"/>
    <property type="match status" value="1"/>
</dbReference>
<evidence type="ECO:0000313" key="1">
    <source>
        <dbReference type="EMBL" id="KAF2030843.1"/>
    </source>
</evidence>
<gene>
    <name evidence="1" type="ORF">EK21DRAFT_111511</name>
</gene>
<organism evidence="1 2">
    <name type="scientific">Setomelanomma holmii</name>
    <dbReference type="NCBI Taxonomy" id="210430"/>
    <lineage>
        <taxon>Eukaryota</taxon>
        <taxon>Fungi</taxon>
        <taxon>Dikarya</taxon>
        <taxon>Ascomycota</taxon>
        <taxon>Pezizomycotina</taxon>
        <taxon>Dothideomycetes</taxon>
        <taxon>Pleosporomycetidae</taxon>
        <taxon>Pleosporales</taxon>
        <taxon>Pleosporineae</taxon>
        <taxon>Phaeosphaeriaceae</taxon>
        <taxon>Setomelanomma</taxon>
    </lineage>
</organism>
<dbReference type="EMBL" id="ML978186">
    <property type="protein sequence ID" value="KAF2030843.1"/>
    <property type="molecule type" value="Genomic_DNA"/>
</dbReference>
<comment type="caution">
    <text evidence="1">The sequence shown here is derived from an EMBL/GenBank/DDBJ whole genome shotgun (WGS) entry which is preliminary data.</text>
</comment>
<dbReference type="PANTHER" id="PTHR31252">
    <property type="entry name" value="DUF4419 DOMAIN-CONTAINING PROTEIN"/>
    <property type="match status" value="1"/>
</dbReference>
<evidence type="ECO:0000313" key="2">
    <source>
        <dbReference type="Proteomes" id="UP000799777"/>
    </source>
</evidence>
<keyword evidence="2" id="KW-1185">Reference proteome</keyword>
<protein>
    <submittedName>
        <fullName evidence="1">Uncharacterized protein</fullName>
    </submittedName>
</protein>
<name>A0A9P4LMF3_9PLEO</name>
<reference evidence="1" key="1">
    <citation type="journal article" date="2020" name="Stud. Mycol.">
        <title>101 Dothideomycetes genomes: a test case for predicting lifestyles and emergence of pathogens.</title>
        <authorList>
            <person name="Haridas S."/>
            <person name="Albert R."/>
            <person name="Binder M."/>
            <person name="Bloem J."/>
            <person name="Labutti K."/>
            <person name="Salamov A."/>
            <person name="Andreopoulos B."/>
            <person name="Baker S."/>
            <person name="Barry K."/>
            <person name="Bills G."/>
            <person name="Bluhm B."/>
            <person name="Cannon C."/>
            <person name="Castanera R."/>
            <person name="Culley D."/>
            <person name="Daum C."/>
            <person name="Ezra D."/>
            <person name="Gonzalez J."/>
            <person name="Henrissat B."/>
            <person name="Kuo A."/>
            <person name="Liang C."/>
            <person name="Lipzen A."/>
            <person name="Lutzoni F."/>
            <person name="Magnuson J."/>
            <person name="Mondo S."/>
            <person name="Nolan M."/>
            <person name="Ohm R."/>
            <person name="Pangilinan J."/>
            <person name="Park H.-J."/>
            <person name="Ramirez L."/>
            <person name="Alfaro M."/>
            <person name="Sun H."/>
            <person name="Tritt A."/>
            <person name="Yoshinaga Y."/>
            <person name="Zwiers L.-H."/>
            <person name="Turgeon B."/>
            <person name="Goodwin S."/>
            <person name="Spatafora J."/>
            <person name="Crous P."/>
            <person name="Grigoriev I."/>
        </authorList>
    </citation>
    <scope>NUCLEOTIDE SEQUENCE</scope>
    <source>
        <strain evidence="1">CBS 110217</strain>
    </source>
</reference>
<accession>A0A9P4LMF3</accession>
<dbReference type="InterPro" id="IPR025533">
    <property type="entry name" value="DUF4419"/>
</dbReference>
<dbReference type="Pfam" id="PF14388">
    <property type="entry name" value="DUF4419"/>
    <property type="match status" value="1"/>
</dbReference>
<dbReference type="OrthoDB" id="9978173at2759"/>
<sequence>MPATLKVAEHPANAWNSKKVSSNEDLLAWASYNDHQSSKWIIQSSISRDQYENSHITPVDNGFVRAAFSAYSNHHQLIIRPDDVWFAMLLQINFYINAHAEELRDHFVSHQGKKELLIVDVGTIGSYDFSVFARRMTHLLQENVKDPDFRDWIMPTFSTTTVIDRTTAAIIMMSTMQSYFDFTCCLTCGIPSVTLLGERDDWEDILQRLDKLEGLGDEPTTFAGLLRPVLRRFIATFDPEPSETTREFWAKITHHYSGGSGPSYMSGWLTAFCFWDDKGKSLYKQQDPKNFEWVGMKAEDHLVMDGMSYFPVETGDIPPGFAAVPVKVDDNGKEYYTKMLAGSFAIEATSTTGVCAQLKALAEEKSEILDTIQPLSGWLMYERDEEKEKALQELYGL</sequence>
<dbReference type="AlphaFoldDB" id="A0A9P4LMF3"/>
<proteinExistence type="predicted"/>